<evidence type="ECO:0000313" key="2">
    <source>
        <dbReference type="Proteomes" id="UP000618943"/>
    </source>
</evidence>
<dbReference type="InterPro" id="IPR016181">
    <property type="entry name" value="Acyl_CoA_acyltransferase"/>
</dbReference>
<keyword evidence="2" id="KW-1185">Reference proteome</keyword>
<dbReference type="Gene3D" id="3.40.630.30">
    <property type="match status" value="1"/>
</dbReference>
<dbReference type="RefSeq" id="WP_200750079.1">
    <property type="nucleotide sequence ID" value="NZ_JAEOAH010000037.1"/>
</dbReference>
<name>A0ABS1HBJ1_9BACL</name>
<evidence type="ECO:0000313" key="1">
    <source>
        <dbReference type="EMBL" id="MBK3496686.1"/>
    </source>
</evidence>
<reference evidence="1 2" key="1">
    <citation type="submission" date="2020-12" db="EMBL/GenBank/DDBJ databases">
        <title>YIM B01967 draft genome.</title>
        <authorList>
            <person name="Yan X."/>
        </authorList>
    </citation>
    <scope>NUCLEOTIDE SEQUENCE [LARGE SCALE GENOMIC DNA]</scope>
    <source>
        <strain evidence="1 2">YIM B01967</strain>
    </source>
</reference>
<protein>
    <recommendedName>
        <fullName evidence="3">N-acetyltransferase domain-containing protein</fullName>
    </recommendedName>
</protein>
<dbReference type="Proteomes" id="UP000618943">
    <property type="component" value="Unassembled WGS sequence"/>
</dbReference>
<evidence type="ECO:0008006" key="3">
    <source>
        <dbReference type="Google" id="ProtNLM"/>
    </source>
</evidence>
<dbReference type="SUPFAM" id="SSF55729">
    <property type="entry name" value="Acyl-CoA N-acyltransferases (Nat)"/>
    <property type="match status" value="1"/>
</dbReference>
<proteinExistence type="predicted"/>
<gene>
    <name evidence="1" type="ORF">JFL43_17825</name>
</gene>
<accession>A0ABS1HBJ1</accession>
<sequence>MDIEVVNANMKDFDAVNVIVKEGQDEHSKALPHIFKAVDQVMPQSYFYELLEGVNSEILVAKIDEEVVGFAVIEIIESPPFYYMTPRKYAYMVIV</sequence>
<dbReference type="EMBL" id="JAEOAH010000037">
    <property type="protein sequence ID" value="MBK3496686.1"/>
    <property type="molecule type" value="Genomic_DNA"/>
</dbReference>
<comment type="caution">
    <text evidence="1">The sequence shown here is derived from an EMBL/GenBank/DDBJ whole genome shotgun (WGS) entry which is preliminary data.</text>
</comment>
<organism evidence="1 2">
    <name type="scientific">Viridibacillus soli</name>
    <dbReference type="NCBI Taxonomy" id="2798301"/>
    <lineage>
        <taxon>Bacteria</taxon>
        <taxon>Bacillati</taxon>
        <taxon>Bacillota</taxon>
        <taxon>Bacilli</taxon>
        <taxon>Bacillales</taxon>
        <taxon>Caryophanaceae</taxon>
        <taxon>Viridibacillus</taxon>
    </lineage>
</organism>